<keyword evidence="2" id="KW-1185">Reference proteome</keyword>
<dbReference type="VEuPathDB" id="FungiDB:AWRI3580_g2641"/>
<dbReference type="AlphaFoldDB" id="A0A1E5RJU6"/>
<reference evidence="2" key="1">
    <citation type="journal article" date="2016" name="Genome Announc.">
        <title>Genome sequences of three species of Hanseniaspora isolated from spontaneous wine fermentations.</title>
        <authorList>
            <person name="Sternes P.R."/>
            <person name="Lee D."/>
            <person name="Kutyna D.R."/>
            <person name="Borneman A.R."/>
        </authorList>
    </citation>
    <scope>NUCLEOTIDE SEQUENCE [LARGE SCALE GENOMIC DNA]</scope>
    <source>
        <strain evidence="2">AWRI3580</strain>
    </source>
</reference>
<dbReference type="OrthoDB" id="10470226at2759"/>
<evidence type="ECO:0000313" key="1">
    <source>
        <dbReference type="EMBL" id="OEJ87190.1"/>
    </source>
</evidence>
<accession>A0A1E5RJU6</accession>
<proteinExistence type="predicted"/>
<evidence type="ECO:0000313" key="2">
    <source>
        <dbReference type="Proteomes" id="UP000095358"/>
    </source>
</evidence>
<sequence length="229" mass="26567">MPTRLHMAYNYSTPPDQVIQQDDIEIEDLQKDLIKKRLDCQNLSKNTVKADCLNSIDEYFKLEFNKESLKLIVVAGNNEDTTATPVENEYLSNMDHNQLFYSDLSSEESDLDTHLDFSEKYKRCIHSTPTPQVSYKSDSRKCSISSDLSVDTLISKQNYNENFLSSLQSYKTTNNLKSFQSFWQNCGYNDNFIKPASNIKKRRKLRNDNSESLENLPRLQSPILFSKKD</sequence>
<organism evidence="1 2">
    <name type="scientific">Hanseniaspora uvarum</name>
    <name type="common">Yeast</name>
    <name type="synonym">Kloeckera apiculata</name>
    <dbReference type="NCBI Taxonomy" id="29833"/>
    <lineage>
        <taxon>Eukaryota</taxon>
        <taxon>Fungi</taxon>
        <taxon>Dikarya</taxon>
        <taxon>Ascomycota</taxon>
        <taxon>Saccharomycotina</taxon>
        <taxon>Saccharomycetes</taxon>
        <taxon>Saccharomycodales</taxon>
        <taxon>Saccharomycodaceae</taxon>
        <taxon>Hanseniaspora</taxon>
    </lineage>
</organism>
<dbReference type="Proteomes" id="UP000095358">
    <property type="component" value="Unassembled WGS sequence"/>
</dbReference>
<gene>
    <name evidence="1" type="ORF">AWRI3580_g2641</name>
</gene>
<comment type="caution">
    <text evidence="1">The sequence shown here is derived from an EMBL/GenBank/DDBJ whole genome shotgun (WGS) entry which is preliminary data.</text>
</comment>
<name>A0A1E5RJU6_HANUV</name>
<dbReference type="EMBL" id="LPNN01000005">
    <property type="protein sequence ID" value="OEJ87190.1"/>
    <property type="molecule type" value="Genomic_DNA"/>
</dbReference>
<protein>
    <submittedName>
        <fullName evidence="1">Uncharacterized protein</fullName>
    </submittedName>
</protein>